<feature type="domain" description="Integrase catalytic" evidence="2">
    <location>
        <begin position="1"/>
        <end position="96"/>
    </location>
</feature>
<dbReference type="InterPro" id="IPR036397">
    <property type="entry name" value="RNaseH_sf"/>
</dbReference>
<dbReference type="SUPFAM" id="SSF53098">
    <property type="entry name" value="Ribonuclease H-like"/>
    <property type="match status" value="1"/>
</dbReference>
<organism evidence="3 4">
    <name type="scientific">Mucuna pruriens</name>
    <name type="common">Velvet bean</name>
    <name type="synonym">Dolichos pruriens</name>
    <dbReference type="NCBI Taxonomy" id="157652"/>
    <lineage>
        <taxon>Eukaryota</taxon>
        <taxon>Viridiplantae</taxon>
        <taxon>Streptophyta</taxon>
        <taxon>Embryophyta</taxon>
        <taxon>Tracheophyta</taxon>
        <taxon>Spermatophyta</taxon>
        <taxon>Magnoliopsida</taxon>
        <taxon>eudicotyledons</taxon>
        <taxon>Gunneridae</taxon>
        <taxon>Pentapetalae</taxon>
        <taxon>rosids</taxon>
        <taxon>fabids</taxon>
        <taxon>Fabales</taxon>
        <taxon>Fabaceae</taxon>
        <taxon>Papilionoideae</taxon>
        <taxon>50 kb inversion clade</taxon>
        <taxon>NPAAA clade</taxon>
        <taxon>indigoferoid/millettioid clade</taxon>
        <taxon>Phaseoleae</taxon>
        <taxon>Mucuna</taxon>
    </lineage>
</organism>
<dbReference type="PANTHER" id="PTHR47266">
    <property type="entry name" value="ENDONUCLEASE-RELATED"/>
    <property type="match status" value="1"/>
</dbReference>
<dbReference type="Proteomes" id="UP000257109">
    <property type="component" value="Unassembled WGS sequence"/>
</dbReference>
<evidence type="ECO:0000259" key="2">
    <source>
        <dbReference type="PROSITE" id="PS50994"/>
    </source>
</evidence>
<sequence length="195" mass="22077">MGPFPVSNGYSYILLAVDYMTRWVEAVVTKTNDAKVVVNFLKSNIFCSLGVPKALISDQGSHFCNRAMSSLLEKYGVAHWIATTYHPQTNDQAKNTKLTRQSRSATWPTTKLGKKGSSNYKLEELHLEAYENSLIYKKEFHVGQKVLLFKSRLRLIVGKLRSKWEGPFIITKVLPYGAVELQNELTRSTFQANGQ</sequence>
<keyword evidence="4" id="KW-1185">Reference proteome</keyword>
<proteinExistence type="predicted"/>
<evidence type="ECO:0000313" key="3">
    <source>
        <dbReference type="EMBL" id="RDX64505.1"/>
    </source>
</evidence>
<dbReference type="InterPro" id="IPR001584">
    <property type="entry name" value="Integrase_cat-core"/>
</dbReference>
<name>A0A371EEM4_MUCPR</name>
<dbReference type="InterPro" id="IPR052160">
    <property type="entry name" value="Gypsy_RT_Integrase-like"/>
</dbReference>
<dbReference type="EMBL" id="QJKJ01014352">
    <property type="protein sequence ID" value="RDX64505.1"/>
    <property type="molecule type" value="Genomic_DNA"/>
</dbReference>
<reference evidence="3" key="1">
    <citation type="submission" date="2018-05" db="EMBL/GenBank/DDBJ databases">
        <title>Draft genome of Mucuna pruriens seed.</title>
        <authorList>
            <person name="Nnadi N.E."/>
            <person name="Vos R."/>
            <person name="Hasami M.H."/>
            <person name="Devisetty U.K."/>
            <person name="Aguiy J.C."/>
        </authorList>
    </citation>
    <scope>NUCLEOTIDE SEQUENCE [LARGE SCALE GENOMIC DNA]</scope>
    <source>
        <strain evidence="3">JCA_2017</strain>
    </source>
</reference>
<protein>
    <submittedName>
        <fullName evidence="3">Pro-Pol polyprotein</fullName>
    </submittedName>
</protein>
<dbReference type="InterPro" id="IPR012337">
    <property type="entry name" value="RNaseH-like_sf"/>
</dbReference>
<dbReference type="OrthoDB" id="1723222at2759"/>
<accession>A0A371EEM4</accession>
<dbReference type="PROSITE" id="PS50994">
    <property type="entry name" value="INTEGRASE"/>
    <property type="match status" value="1"/>
</dbReference>
<dbReference type="Gene3D" id="3.30.420.10">
    <property type="entry name" value="Ribonuclease H-like superfamily/Ribonuclease H"/>
    <property type="match status" value="1"/>
</dbReference>
<dbReference type="AlphaFoldDB" id="A0A371EEM4"/>
<dbReference type="GO" id="GO:0015074">
    <property type="term" value="P:DNA integration"/>
    <property type="evidence" value="ECO:0007669"/>
    <property type="project" value="InterPro"/>
</dbReference>
<comment type="caution">
    <text evidence="3">The sequence shown here is derived from an EMBL/GenBank/DDBJ whole genome shotgun (WGS) entry which is preliminary data.</text>
</comment>
<feature type="region of interest" description="Disordered" evidence="1">
    <location>
        <begin position="91"/>
        <end position="110"/>
    </location>
</feature>
<dbReference type="Pfam" id="PF00665">
    <property type="entry name" value="rve"/>
    <property type="match status" value="1"/>
</dbReference>
<evidence type="ECO:0000313" key="4">
    <source>
        <dbReference type="Proteomes" id="UP000257109"/>
    </source>
</evidence>
<dbReference type="GO" id="GO:0003676">
    <property type="term" value="F:nucleic acid binding"/>
    <property type="evidence" value="ECO:0007669"/>
    <property type="project" value="InterPro"/>
</dbReference>
<evidence type="ECO:0000256" key="1">
    <source>
        <dbReference type="SAM" id="MobiDB-lite"/>
    </source>
</evidence>
<feature type="compositionally biased region" description="Polar residues" evidence="1">
    <location>
        <begin position="91"/>
        <end position="109"/>
    </location>
</feature>
<gene>
    <name evidence="3" type="primary">pol</name>
    <name evidence="3" type="ORF">CR513_56933</name>
</gene>
<feature type="non-terminal residue" evidence="3">
    <location>
        <position position="1"/>
    </location>
</feature>